<evidence type="ECO:0000256" key="1">
    <source>
        <dbReference type="ARBA" id="ARBA00004651"/>
    </source>
</evidence>
<dbReference type="InterPro" id="IPR050833">
    <property type="entry name" value="Poly_Biosynth_Transport"/>
</dbReference>
<keyword evidence="2" id="KW-1003">Cell membrane</keyword>
<evidence type="ECO:0000313" key="7">
    <source>
        <dbReference type="EMBL" id="GAH36960.1"/>
    </source>
</evidence>
<feature type="transmembrane region" description="Helical" evidence="6">
    <location>
        <begin position="35"/>
        <end position="55"/>
    </location>
</feature>
<feature type="transmembrane region" description="Helical" evidence="6">
    <location>
        <begin position="133"/>
        <end position="152"/>
    </location>
</feature>
<gene>
    <name evidence="7" type="ORF">S03H2_10674</name>
</gene>
<protein>
    <submittedName>
        <fullName evidence="7">Uncharacterized protein</fullName>
    </submittedName>
</protein>
<feature type="transmembrane region" description="Helical" evidence="6">
    <location>
        <begin position="67"/>
        <end position="86"/>
    </location>
</feature>
<accession>X1FWQ3</accession>
<evidence type="ECO:0000256" key="5">
    <source>
        <dbReference type="ARBA" id="ARBA00023136"/>
    </source>
</evidence>
<dbReference type="GO" id="GO:0005886">
    <property type="term" value="C:plasma membrane"/>
    <property type="evidence" value="ECO:0007669"/>
    <property type="project" value="UniProtKB-SubCell"/>
</dbReference>
<feature type="non-terminal residue" evidence="7">
    <location>
        <position position="1"/>
    </location>
</feature>
<reference evidence="7" key="1">
    <citation type="journal article" date="2014" name="Front. Microbiol.">
        <title>High frequency of phylogenetically diverse reductive dehalogenase-homologous genes in deep subseafloor sedimentary metagenomes.</title>
        <authorList>
            <person name="Kawai M."/>
            <person name="Futagami T."/>
            <person name="Toyoda A."/>
            <person name="Takaki Y."/>
            <person name="Nishi S."/>
            <person name="Hori S."/>
            <person name="Arai W."/>
            <person name="Tsubouchi T."/>
            <person name="Morono Y."/>
            <person name="Uchiyama I."/>
            <person name="Ito T."/>
            <person name="Fujiyama A."/>
            <person name="Inagaki F."/>
            <person name="Takami H."/>
        </authorList>
    </citation>
    <scope>NUCLEOTIDE SEQUENCE</scope>
    <source>
        <strain evidence="7">Expedition CK06-06</strain>
    </source>
</reference>
<sequence>TKYVLALCLALAVPVMFLSREMLTLWMGDDYAKYYIVVQILTISLFFDFNNYVATQILIGMNKIKKFVKYYGVVAVLNLGLSIYLVQEGFGLTGVALGTTIPFVLFEVFFLRHVFNVLGIDWRTYLRDVFAKTFPYAGVVAVLMYVVLLWHTPVVAPADTLIELIIEFVTKIGPYFVLGCGVYMLLFYLNGLESYEKEDIKKVIAKIRVRTKLTDR</sequence>
<comment type="subcellular location">
    <subcellularLocation>
        <location evidence="1">Cell membrane</location>
        <topology evidence="1">Multi-pass membrane protein</topology>
    </subcellularLocation>
</comment>
<dbReference type="PANTHER" id="PTHR30250">
    <property type="entry name" value="PST FAMILY PREDICTED COLANIC ACID TRANSPORTER"/>
    <property type="match status" value="1"/>
</dbReference>
<keyword evidence="5 6" id="KW-0472">Membrane</keyword>
<evidence type="ECO:0000256" key="6">
    <source>
        <dbReference type="SAM" id="Phobius"/>
    </source>
</evidence>
<proteinExistence type="predicted"/>
<organism evidence="7">
    <name type="scientific">marine sediment metagenome</name>
    <dbReference type="NCBI Taxonomy" id="412755"/>
    <lineage>
        <taxon>unclassified sequences</taxon>
        <taxon>metagenomes</taxon>
        <taxon>ecological metagenomes</taxon>
    </lineage>
</organism>
<feature type="transmembrane region" description="Helical" evidence="6">
    <location>
        <begin position="172"/>
        <end position="192"/>
    </location>
</feature>
<dbReference type="EMBL" id="BARU01005480">
    <property type="protein sequence ID" value="GAH36960.1"/>
    <property type="molecule type" value="Genomic_DNA"/>
</dbReference>
<evidence type="ECO:0000256" key="2">
    <source>
        <dbReference type="ARBA" id="ARBA00022475"/>
    </source>
</evidence>
<evidence type="ECO:0000256" key="4">
    <source>
        <dbReference type="ARBA" id="ARBA00022989"/>
    </source>
</evidence>
<dbReference type="PANTHER" id="PTHR30250:SF11">
    <property type="entry name" value="O-ANTIGEN TRANSPORTER-RELATED"/>
    <property type="match status" value="1"/>
</dbReference>
<keyword evidence="3 6" id="KW-0812">Transmembrane</keyword>
<feature type="transmembrane region" description="Helical" evidence="6">
    <location>
        <begin position="92"/>
        <end position="112"/>
    </location>
</feature>
<evidence type="ECO:0000256" key="3">
    <source>
        <dbReference type="ARBA" id="ARBA00022692"/>
    </source>
</evidence>
<name>X1FWQ3_9ZZZZ</name>
<comment type="caution">
    <text evidence="7">The sequence shown here is derived from an EMBL/GenBank/DDBJ whole genome shotgun (WGS) entry which is preliminary data.</text>
</comment>
<keyword evidence="4 6" id="KW-1133">Transmembrane helix</keyword>
<dbReference type="AlphaFoldDB" id="X1FWQ3"/>